<dbReference type="PROSITE" id="PS51257">
    <property type="entry name" value="PROKAR_LIPOPROTEIN"/>
    <property type="match status" value="1"/>
</dbReference>
<dbReference type="EMBL" id="UINC01002616">
    <property type="protein sequence ID" value="SUZ98565.1"/>
    <property type="molecule type" value="Genomic_DNA"/>
</dbReference>
<reference evidence="2" key="1">
    <citation type="submission" date="2018-05" db="EMBL/GenBank/DDBJ databases">
        <authorList>
            <person name="Lanie J.A."/>
            <person name="Ng W.-L."/>
            <person name="Kazmierczak K.M."/>
            <person name="Andrzejewski T.M."/>
            <person name="Davidsen T.M."/>
            <person name="Wayne K.J."/>
            <person name="Tettelin H."/>
            <person name="Glass J.I."/>
            <person name="Rusch D."/>
            <person name="Podicherti R."/>
            <person name="Tsui H.-C.T."/>
            <person name="Winkler M.E."/>
        </authorList>
    </citation>
    <scope>NUCLEOTIDE SEQUENCE</scope>
</reference>
<dbReference type="PROSITE" id="PS51782">
    <property type="entry name" value="LYSM"/>
    <property type="match status" value="1"/>
</dbReference>
<feature type="domain" description="LysM" evidence="1">
    <location>
        <begin position="183"/>
        <end position="233"/>
    </location>
</feature>
<dbReference type="Pfam" id="PF01476">
    <property type="entry name" value="LysM"/>
    <property type="match status" value="1"/>
</dbReference>
<accession>A0A381S391</accession>
<gene>
    <name evidence="2" type="ORF">METZ01_LOCUS51419</name>
</gene>
<dbReference type="InterPro" id="IPR036779">
    <property type="entry name" value="LysM_dom_sf"/>
</dbReference>
<dbReference type="PANTHER" id="PTHR34700">
    <property type="entry name" value="POTASSIUM BINDING PROTEIN KBP"/>
    <property type="match status" value="1"/>
</dbReference>
<dbReference type="InterPro" id="IPR052196">
    <property type="entry name" value="Bact_Kbp"/>
</dbReference>
<evidence type="ECO:0000259" key="1">
    <source>
        <dbReference type="PROSITE" id="PS51782"/>
    </source>
</evidence>
<organism evidence="2">
    <name type="scientific">marine metagenome</name>
    <dbReference type="NCBI Taxonomy" id="408172"/>
    <lineage>
        <taxon>unclassified sequences</taxon>
        <taxon>metagenomes</taxon>
        <taxon>ecological metagenomes</taxon>
    </lineage>
</organism>
<dbReference type="AlphaFoldDB" id="A0A381S391"/>
<dbReference type="Gene3D" id="3.10.350.10">
    <property type="entry name" value="LysM domain"/>
    <property type="match status" value="2"/>
</dbReference>
<dbReference type="InterPro" id="IPR018392">
    <property type="entry name" value="LysM"/>
</dbReference>
<evidence type="ECO:0000313" key="2">
    <source>
        <dbReference type="EMBL" id="SUZ98565.1"/>
    </source>
</evidence>
<dbReference type="PANTHER" id="PTHR34700:SF4">
    <property type="entry name" value="PHAGE-LIKE ELEMENT PBSX PROTEIN XKDP"/>
    <property type="match status" value="1"/>
</dbReference>
<sequence>MKKLFIIPITLLIIVGCAKKPELITPEISAKVIEVDSNTAILENNIIESITEDTTGENIIEPEPLAVEEIFPLEGEPADELPTVEEISEPQTSIKRELDFDQLFPDSLWTEYMTKRGDYLSLIAYKEYNNANEWRRIYQWNRENWEEKGIGPDRDNPNFIYPYRELDLKKPAENAIEWAYDSYSHIVENGETLWTIAQKEYGDELAWVVLFWDNEDLLNSQDGKLLPGMKLKVRSELWPEVK</sequence>
<dbReference type="CDD" id="cd00118">
    <property type="entry name" value="LysM"/>
    <property type="match status" value="1"/>
</dbReference>
<protein>
    <recommendedName>
        <fullName evidence="1">LysM domain-containing protein</fullName>
    </recommendedName>
</protein>
<proteinExistence type="predicted"/>
<name>A0A381S391_9ZZZZ</name>